<evidence type="ECO:0000313" key="4">
    <source>
        <dbReference type="Proteomes" id="UP000467240"/>
    </source>
</evidence>
<dbReference type="EMBL" id="WBJZ01000003">
    <property type="protein sequence ID" value="KAB1660400.1"/>
    <property type="molecule type" value="Genomic_DNA"/>
</dbReference>
<feature type="compositionally biased region" description="Basic and acidic residues" evidence="2">
    <location>
        <begin position="1175"/>
        <end position="1202"/>
    </location>
</feature>
<name>A0A7J5C0I6_9MICO</name>
<dbReference type="OrthoDB" id="9757917at2"/>
<feature type="coiled-coil region" evidence="1">
    <location>
        <begin position="546"/>
        <end position="573"/>
    </location>
</feature>
<feature type="compositionally biased region" description="Basic and acidic residues" evidence="2">
    <location>
        <begin position="151"/>
        <end position="168"/>
    </location>
</feature>
<feature type="region of interest" description="Disordered" evidence="2">
    <location>
        <begin position="143"/>
        <end position="168"/>
    </location>
</feature>
<comment type="caution">
    <text evidence="3">The sequence shown here is derived from an EMBL/GenBank/DDBJ whole genome shotgun (WGS) entry which is preliminary data.</text>
</comment>
<dbReference type="GO" id="GO:0000166">
    <property type="term" value="F:nucleotide binding"/>
    <property type="evidence" value="ECO:0007669"/>
    <property type="project" value="InterPro"/>
</dbReference>
<protein>
    <submittedName>
        <fullName evidence="3">AAA family ATPase</fullName>
    </submittedName>
</protein>
<keyword evidence="4" id="KW-1185">Reference proteome</keyword>
<dbReference type="Gene3D" id="3.40.50.300">
    <property type="entry name" value="P-loop containing nucleotide triphosphate hydrolases"/>
    <property type="match status" value="2"/>
</dbReference>
<gene>
    <name evidence="3" type="ORF">F8O01_03510</name>
</gene>
<accession>A0A7J5C0I6</accession>
<organism evidence="3 4">
    <name type="scientific">Pseudoclavibacter chungangensis</name>
    <dbReference type="NCBI Taxonomy" id="587635"/>
    <lineage>
        <taxon>Bacteria</taxon>
        <taxon>Bacillati</taxon>
        <taxon>Actinomycetota</taxon>
        <taxon>Actinomycetes</taxon>
        <taxon>Micrococcales</taxon>
        <taxon>Microbacteriaceae</taxon>
        <taxon>Pseudoclavibacter</taxon>
    </lineage>
</organism>
<dbReference type="GO" id="GO:0003676">
    <property type="term" value="F:nucleic acid binding"/>
    <property type="evidence" value="ECO:0007669"/>
    <property type="project" value="InterPro"/>
</dbReference>
<reference evidence="3 4" key="1">
    <citation type="submission" date="2019-09" db="EMBL/GenBank/DDBJ databases">
        <title>Phylogeny of genus Pseudoclavibacter and closely related genus.</title>
        <authorList>
            <person name="Li Y."/>
        </authorList>
    </citation>
    <scope>NUCLEOTIDE SEQUENCE [LARGE SCALE GENOMIC DNA]</scope>
    <source>
        <strain evidence="3 4">DSM 23821</strain>
    </source>
</reference>
<dbReference type="SUPFAM" id="SSF52540">
    <property type="entry name" value="P-loop containing nucleoside triphosphate hydrolases"/>
    <property type="match status" value="1"/>
</dbReference>
<feature type="region of interest" description="Disordered" evidence="2">
    <location>
        <begin position="1154"/>
        <end position="1202"/>
    </location>
</feature>
<dbReference type="InterPro" id="IPR017964">
    <property type="entry name" value="DNA-dir_DNA_pol_B_CS"/>
</dbReference>
<evidence type="ECO:0000256" key="2">
    <source>
        <dbReference type="SAM" id="MobiDB-lite"/>
    </source>
</evidence>
<evidence type="ECO:0000313" key="3">
    <source>
        <dbReference type="EMBL" id="KAB1660400.1"/>
    </source>
</evidence>
<dbReference type="InterPro" id="IPR027417">
    <property type="entry name" value="P-loop_NTPase"/>
</dbReference>
<sequence>MGTLSLATGIAEWTHDDVHHRAPVLTRPVGLRRIGRDYEVVVKGQTHVNASLVRAIAEQFGVRLVPRELLELVRGTDAFLPQAVFDRVRSETARIPGFTVSARAVVSSFGDVADAMLRDATRLDHPMLRALAGDPSAVVALERASGGPGEATKDSRPDRPAPDRRDPATDRLLLDADGEQERVVDAIAAGGSLVVDAMPGTGLTQTVVNAIGTLVADGRRVLVVSPRSASLRAIRMRFRAIGLDGLALTPRTLRRDAIAAISRNERAAKPDVGEIDDALVRLRHVLADYRAAMTRPDPVLGVTVVETLDELARLELGDRPPSTTARLDRTAIEALAAGRDEVAMQLREVGTLGQFRYGPDDSPWYGVAFESTEDANLAQRTARELADGEVADVVEEAQRLVGRTRLRSAETFAELGIYLRLLLDIRETLDRFKPEVFDRSLAELIQATAPRRDAGDMTSARKRQLRQLARDYVRPGVTVPDLHENLQLVQRQRILWQRYVTDGSTPTVPTGIAESRAEHRAVAERLRIVDGPLVEAGAPSLIDVPLDELQERLDELAAESEVLDNLVERLRITERLHGLGLEPLLVDLADRHVPADELAAELELAWWQSVLEDLLERDKSLLNANTRVLTRLEGDFRLVDQAHTEASAAQLAWQLAEEWKIALVDHEEQAGELRQLLRRAGLSSARLAAQAGAVSEPLTHVWLTTPYDVPLVSDAIEFDTVVLVDAAAVSLPEVVGAIRRGRQLVAFGDPVTQFPSPFSIAVRTTGDGVGPEEGLSEDEVRESVAASAYAKLAALVPEHRLTHSYRAGGEDLAELVNRRFYEGRIRSMPWAGTFLGFPSLSYSFVEGGSGMPDPVSGAVDSTDAEVTRVVELVIDHAIHRPRESLMVVSASPRHALRVQQAVYSAASKRAELAPFFTEERGEPFISTTIERSTAQSRDRVILSVGYGRTPHGRVLSDFGVLGTAMGERALAVAMTRARRSLVIVSSIRPGEMDPSRMSRGTLGLAQILGEAEQQLALPERTSEDAAPMLLDLARRLEDFGMRVELDHRGRIPLAAAYGGRAIAIDTDGTDADVIGDVEPTLRESLRLRPELLKRLGWYYLRVHSFELFANPDAVARRVATALQVPLPSESTALPASGRRGEVAGSTGIGAVELSEADELAASEEALARASRPHLPRAEPDARREPDERREDDGQREPDDDGH</sequence>
<keyword evidence="1" id="KW-0175">Coiled coil</keyword>
<proteinExistence type="predicted"/>
<evidence type="ECO:0000256" key="1">
    <source>
        <dbReference type="SAM" id="Coils"/>
    </source>
</evidence>
<dbReference type="Proteomes" id="UP000467240">
    <property type="component" value="Unassembled WGS sequence"/>
</dbReference>
<dbReference type="AlphaFoldDB" id="A0A7J5C0I6"/>
<dbReference type="PROSITE" id="PS00116">
    <property type="entry name" value="DNA_POLYMERASE_B"/>
    <property type="match status" value="1"/>
</dbReference>